<evidence type="ECO:0000313" key="2">
    <source>
        <dbReference type="EMBL" id="RAK02570.1"/>
    </source>
</evidence>
<dbReference type="Proteomes" id="UP000248790">
    <property type="component" value="Unassembled WGS sequence"/>
</dbReference>
<proteinExistence type="predicted"/>
<comment type="caution">
    <text evidence="2">The sequence shown here is derived from an EMBL/GenBank/DDBJ whole genome shotgun (WGS) entry which is preliminary data.</text>
</comment>
<gene>
    <name evidence="2" type="ORF">LX87_00690</name>
</gene>
<dbReference type="PANTHER" id="PTHR46637:SF1">
    <property type="entry name" value="BLL5188 PROTEIN"/>
    <property type="match status" value="1"/>
</dbReference>
<protein>
    <submittedName>
        <fullName evidence="2">Putative transposase of IS4/5 family DUF4096</fullName>
    </submittedName>
</protein>
<organism evidence="2 3">
    <name type="scientific">Larkinella arboricola</name>
    <dbReference type="NCBI Taxonomy" id="643671"/>
    <lineage>
        <taxon>Bacteria</taxon>
        <taxon>Pseudomonadati</taxon>
        <taxon>Bacteroidota</taxon>
        <taxon>Cytophagia</taxon>
        <taxon>Cytophagales</taxon>
        <taxon>Spirosomataceae</taxon>
        <taxon>Larkinella</taxon>
    </lineage>
</organism>
<reference evidence="2 3" key="1">
    <citation type="submission" date="2018-06" db="EMBL/GenBank/DDBJ databases">
        <title>Genomic Encyclopedia of Archaeal and Bacterial Type Strains, Phase II (KMG-II): from individual species to whole genera.</title>
        <authorList>
            <person name="Goeker M."/>
        </authorList>
    </citation>
    <scope>NUCLEOTIDE SEQUENCE [LARGE SCALE GENOMIC DNA]</scope>
    <source>
        <strain evidence="2 3">DSM 21851</strain>
    </source>
</reference>
<name>A0A327X644_LARAB</name>
<dbReference type="EMBL" id="QLMC01000001">
    <property type="protein sequence ID" value="RAK02570.1"/>
    <property type="molecule type" value="Genomic_DNA"/>
</dbReference>
<sequence length="108" mass="12801">MRKYELTDSQWEKLKDMMPSNNRPGRPWRSHRQSINGILWILNSGAPWRDLPERYGSWKTIYDRFRRWQRDGTLAKILTLLQLNFPAVTATENYAPVTSEQPLHQSVS</sequence>
<dbReference type="OrthoDB" id="192297at2"/>
<evidence type="ECO:0000313" key="3">
    <source>
        <dbReference type="Proteomes" id="UP000248790"/>
    </source>
</evidence>
<keyword evidence="3" id="KW-1185">Reference proteome</keyword>
<feature type="domain" description="Insertion element IS402-like" evidence="1">
    <location>
        <begin position="6"/>
        <end position="77"/>
    </location>
</feature>
<evidence type="ECO:0000259" key="1">
    <source>
        <dbReference type="Pfam" id="PF13340"/>
    </source>
</evidence>
<dbReference type="PANTHER" id="PTHR46637">
    <property type="entry name" value="TIS1421-TRANSPOSASE PROTEIN A"/>
    <property type="match status" value="1"/>
</dbReference>
<accession>A0A327X644</accession>
<dbReference type="AlphaFoldDB" id="A0A327X644"/>
<dbReference type="InterPro" id="IPR052909">
    <property type="entry name" value="Transposase_6_like"/>
</dbReference>
<dbReference type="Pfam" id="PF13340">
    <property type="entry name" value="DUF4096"/>
    <property type="match status" value="1"/>
</dbReference>
<dbReference type="InterPro" id="IPR025161">
    <property type="entry name" value="IS402-like_dom"/>
</dbReference>
<dbReference type="RefSeq" id="WP_111626759.1">
    <property type="nucleotide sequence ID" value="NZ_QLMC01000001.1"/>
</dbReference>